<dbReference type="GO" id="GO:0005737">
    <property type="term" value="C:cytoplasm"/>
    <property type="evidence" value="ECO:0007669"/>
    <property type="project" value="TreeGrafter"/>
</dbReference>
<evidence type="ECO:0000256" key="1">
    <source>
        <dbReference type="ARBA" id="ARBA00001946"/>
    </source>
</evidence>
<comment type="cofactor">
    <cofactor evidence="1">
        <name>Mg(2+)</name>
        <dbReference type="ChEBI" id="CHEBI:18420"/>
    </cofactor>
</comment>
<evidence type="ECO:0000256" key="7">
    <source>
        <dbReference type="ARBA" id="ARBA00022884"/>
    </source>
</evidence>
<dbReference type="GO" id="GO:0004519">
    <property type="term" value="F:endonuclease activity"/>
    <property type="evidence" value="ECO:0007669"/>
    <property type="project" value="UniProtKB-KW"/>
</dbReference>
<dbReference type="GO" id="GO:0006364">
    <property type="term" value="P:rRNA processing"/>
    <property type="evidence" value="ECO:0007669"/>
    <property type="project" value="TreeGrafter"/>
</dbReference>
<dbReference type="RefSeq" id="WP_045774672.1">
    <property type="nucleotide sequence ID" value="NZ_LAJY01000068.1"/>
</dbReference>
<dbReference type="PANTHER" id="PTHR30001">
    <property type="entry name" value="RIBONUCLEASE"/>
    <property type="match status" value="1"/>
</dbReference>
<keyword evidence="6" id="KW-0460">Magnesium</keyword>
<proteinExistence type="predicted"/>
<keyword evidence="7" id="KW-0694">RNA-binding</keyword>
<dbReference type="PANTHER" id="PTHR30001:SF1">
    <property type="entry name" value="RIBONUCLEASE E_G-LIKE PROTEIN, CHLOROPLASTIC"/>
    <property type="match status" value="1"/>
</dbReference>
<sequence length="171" mass="17502">MPAASGLYRKALAQELVVLLAQADSLSRDGAPGPANGAAAPVLRVLAALGAKADPIIAPLTLAPELRAAGYDPQLAPALVDPFVNLEIDAELAEACAPDVTLPGGARLSIEQTRALTAIDIDKGGDTRPPEALVTACLLEIARQLRLRGVGGMVVIDPPRLPAAALNRALD</sequence>
<keyword evidence="10" id="KW-1185">Reference proteome</keyword>
<dbReference type="GO" id="GO:0046872">
    <property type="term" value="F:metal ion binding"/>
    <property type="evidence" value="ECO:0007669"/>
    <property type="project" value="UniProtKB-KW"/>
</dbReference>
<dbReference type="AlphaFoldDB" id="A0A0F3IV75"/>
<dbReference type="EMBL" id="LAJY01000068">
    <property type="protein sequence ID" value="KJV10630.1"/>
    <property type="molecule type" value="Genomic_DNA"/>
</dbReference>
<keyword evidence="3" id="KW-0479">Metal-binding</keyword>
<accession>A0A0F3IV75</accession>
<dbReference type="Pfam" id="PF10150">
    <property type="entry name" value="RNase_E_G"/>
    <property type="match status" value="1"/>
</dbReference>
<dbReference type="GO" id="GO:0003723">
    <property type="term" value="F:RNA binding"/>
    <property type="evidence" value="ECO:0007669"/>
    <property type="project" value="UniProtKB-KW"/>
</dbReference>
<keyword evidence="2" id="KW-0540">Nuclease</keyword>
<evidence type="ECO:0000256" key="4">
    <source>
        <dbReference type="ARBA" id="ARBA00022759"/>
    </source>
</evidence>
<feature type="non-terminal residue" evidence="9">
    <location>
        <position position="171"/>
    </location>
</feature>
<dbReference type="Proteomes" id="UP000033774">
    <property type="component" value="Unassembled WGS sequence"/>
</dbReference>
<evidence type="ECO:0000256" key="2">
    <source>
        <dbReference type="ARBA" id="ARBA00022722"/>
    </source>
</evidence>
<name>A0A0F3IV75_9PROT</name>
<evidence type="ECO:0000256" key="3">
    <source>
        <dbReference type="ARBA" id="ARBA00022723"/>
    </source>
</evidence>
<feature type="domain" description="RNA-binding protein AU-1/Ribonuclease E/G" evidence="8">
    <location>
        <begin position="83"/>
        <end position="157"/>
    </location>
</feature>
<evidence type="ECO:0000259" key="8">
    <source>
        <dbReference type="Pfam" id="PF10150"/>
    </source>
</evidence>
<dbReference type="InterPro" id="IPR019307">
    <property type="entry name" value="RNA-bd_AU-1/RNase_E/G"/>
</dbReference>
<dbReference type="InterPro" id="IPR004659">
    <property type="entry name" value="RNase_E/G"/>
</dbReference>
<evidence type="ECO:0000256" key="5">
    <source>
        <dbReference type="ARBA" id="ARBA00022801"/>
    </source>
</evidence>
<gene>
    <name evidence="9" type="ORF">VZ95_03660</name>
</gene>
<organism evidence="9 10">
    <name type="scientific">Elstera litoralis</name>
    <dbReference type="NCBI Taxonomy" id="552518"/>
    <lineage>
        <taxon>Bacteria</taxon>
        <taxon>Pseudomonadati</taxon>
        <taxon>Pseudomonadota</taxon>
        <taxon>Alphaproteobacteria</taxon>
        <taxon>Rhodospirillales</taxon>
        <taxon>Rhodospirillaceae</taxon>
        <taxon>Elstera</taxon>
    </lineage>
</organism>
<evidence type="ECO:0000256" key="6">
    <source>
        <dbReference type="ARBA" id="ARBA00022842"/>
    </source>
</evidence>
<protein>
    <recommendedName>
        <fullName evidence="8">RNA-binding protein AU-1/Ribonuclease E/G domain-containing protein</fullName>
    </recommendedName>
</protein>
<dbReference type="GO" id="GO:0004540">
    <property type="term" value="F:RNA nuclease activity"/>
    <property type="evidence" value="ECO:0007669"/>
    <property type="project" value="InterPro"/>
</dbReference>
<dbReference type="GO" id="GO:0016787">
    <property type="term" value="F:hydrolase activity"/>
    <property type="evidence" value="ECO:0007669"/>
    <property type="project" value="UniProtKB-KW"/>
</dbReference>
<keyword evidence="4" id="KW-0255">Endonuclease</keyword>
<evidence type="ECO:0000313" key="10">
    <source>
        <dbReference type="Proteomes" id="UP000033774"/>
    </source>
</evidence>
<evidence type="ECO:0000313" key="9">
    <source>
        <dbReference type="EMBL" id="KJV10630.1"/>
    </source>
</evidence>
<reference evidence="9 10" key="1">
    <citation type="submission" date="2015-03" db="EMBL/GenBank/DDBJ databases">
        <title>Draft genome sequence of Elstera litoralis.</title>
        <authorList>
            <person name="Rahalkar M.C."/>
            <person name="Dhakephalkar P.K."/>
            <person name="Pore S.D."/>
            <person name="Arora P."/>
            <person name="Kapse N.G."/>
            <person name="Pandit P.S."/>
        </authorList>
    </citation>
    <scope>NUCLEOTIDE SEQUENCE [LARGE SCALE GENOMIC DNA]</scope>
    <source>
        <strain evidence="9 10">Dia-1</strain>
    </source>
</reference>
<comment type="caution">
    <text evidence="9">The sequence shown here is derived from an EMBL/GenBank/DDBJ whole genome shotgun (WGS) entry which is preliminary data.</text>
</comment>
<keyword evidence="5" id="KW-0378">Hydrolase</keyword>